<feature type="region of interest" description="Disordered" evidence="2">
    <location>
        <begin position="217"/>
        <end position="236"/>
    </location>
</feature>
<protein>
    <submittedName>
        <fullName evidence="4">DUF3685 domain-containing protein</fullName>
    </submittedName>
</protein>
<reference evidence="4" key="2">
    <citation type="journal article" date="2022" name="Microbiol. Resour. Announc.">
        <title>Metagenome Sequencing to Explore Phylogenomics of Terrestrial Cyanobacteria.</title>
        <authorList>
            <person name="Ward R.D."/>
            <person name="Stajich J.E."/>
            <person name="Johansen J.R."/>
            <person name="Huntemann M."/>
            <person name="Clum A."/>
            <person name="Foster B."/>
            <person name="Foster B."/>
            <person name="Roux S."/>
            <person name="Palaniappan K."/>
            <person name="Varghese N."/>
            <person name="Mukherjee S."/>
            <person name="Reddy T.B.K."/>
            <person name="Daum C."/>
            <person name="Copeland A."/>
            <person name="Chen I.A."/>
            <person name="Ivanova N.N."/>
            <person name="Kyrpides N.C."/>
            <person name="Shapiro N."/>
            <person name="Eloe-Fadrosh E.A."/>
            <person name="Pietrasiak N."/>
        </authorList>
    </citation>
    <scope>NUCLEOTIDE SEQUENCE</scope>
    <source>
        <strain evidence="4">GSE-NOS-MK-12-04C</strain>
    </source>
</reference>
<dbReference type="InterPro" id="IPR016837">
    <property type="entry name" value="Uncharacterised_Ycf55_cyanobac"/>
</dbReference>
<evidence type="ECO:0000259" key="3">
    <source>
        <dbReference type="PROSITE" id="PS50110"/>
    </source>
</evidence>
<comment type="caution">
    <text evidence="4">The sequence shown here is derived from an EMBL/GenBank/DDBJ whole genome shotgun (WGS) entry which is preliminary data.</text>
</comment>
<feature type="domain" description="Response regulatory" evidence="3">
    <location>
        <begin position="7"/>
        <end position="128"/>
    </location>
</feature>
<dbReference type="InterPro" id="IPR058245">
    <property type="entry name" value="NreC/VraR/RcsB-like_REC"/>
</dbReference>
<dbReference type="InterPro" id="IPR011006">
    <property type="entry name" value="CheY-like_superfamily"/>
</dbReference>
<name>A0A951QKW4_9CYAN</name>
<evidence type="ECO:0000313" key="4">
    <source>
        <dbReference type="EMBL" id="MBW4666847.1"/>
    </source>
</evidence>
<dbReference type="PROSITE" id="PS50110">
    <property type="entry name" value="RESPONSE_REGULATORY"/>
    <property type="match status" value="1"/>
</dbReference>
<dbReference type="Proteomes" id="UP000729701">
    <property type="component" value="Unassembled WGS sequence"/>
</dbReference>
<reference evidence="4" key="1">
    <citation type="submission" date="2021-05" db="EMBL/GenBank/DDBJ databases">
        <authorList>
            <person name="Pietrasiak N."/>
            <person name="Ward R."/>
            <person name="Stajich J.E."/>
            <person name="Kurbessoian T."/>
        </authorList>
    </citation>
    <scope>NUCLEOTIDE SEQUENCE</scope>
    <source>
        <strain evidence="4">GSE-NOS-MK-12-04C</strain>
    </source>
</reference>
<dbReference type="PANTHER" id="PTHR45566:SF1">
    <property type="entry name" value="HTH-TYPE TRANSCRIPTIONAL REGULATOR YHJB-RELATED"/>
    <property type="match status" value="1"/>
</dbReference>
<dbReference type="SMART" id="SM00448">
    <property type="entry name" value="REC"/>
    <property type="match status" value="1"/>
</dbReference>
<proteinExistence type="predicted"/>
<dbReference type="EMBL" id="JAHHGZ010000004">
    <property type="protein sequence ID" value="MBW4666847.1"/>
    <property type="molecule type" value="Genomic_DNA"/>
</dbReference>
<dbReference type="PIRSF" id="PIRSF026434">
    <property type="entry name" value="RR_ycf55_prd"/>
    <property type="match status" value="1"/>
</dbReference>
<sequence>MSDRLLKLLLVDQDPIFRIGLRVSLEQLPMVQVTSEAQTDTAALQILAELAQKDPLQVNLVVLELSTSNLGLQLCQQLKIQYPNLPILLLSSIQDQGMLLAAKNAGVDGYCPKGRSVLELVAVMQEVADGGSYWIEEAEFRIPTSNLPTNSVQTSLTRIANNLRLSGIGYINPNLAEVTAKLQVPGLPLLEQVFLAGKRRELLAARWLLNHLLTSTNQNSDEEQTPPNTGIRKIDSPKTINYPSLLSPRALQSALFASCVNKIQYPLQNVTDTPLEIDILRVEKKRELLYLILRKIAEALDDLRTSEITYQLSEIVDTILFDIWQATTREFFGKFSRVRVIDRDIEIVTLLMQDAESITTEILNKIPLVIDLFAYLLFQTDLKIDNASYPAGSFEANEQGSMLLENLLIQVGNGVIQPLLNRLADVETIKQNYYDSQLVSTREVEKFRNNLSWKYRLKNYVQEAQEIFESRYELFVFAPRGIAKTSIYAPRREELAQLSGIPLFVTLVLEFRDAIAPRMRSLLSFFGSGVVFVLTQVIGKGLGLIGRGILQGIGSVSLPEKKNKNL</sequence>
<dbReference type="CDD" id="cd17535">
    <property type="entry name" value="REC_NarL-like"/>
    <property type="match status" value="1"/>
</dbReference>
<dbReference type="Pfam" id="PF12452">
    <property type="entry name" value="DUF3685"/>
    <property type="match status" value="1"/>
</dbReference>
<dbReference type="GO" id="GO:0000160">
    <property type="term" value="P:phosphorelay signal transduction system"/>
    <property type="evidence" value="ECO:0007669"/>
    <property type="project" value="InterPro"/>
</dbReference>
<evidence type="ECO:0000256" key="2">
    <source>
        <dbReference type="SAM" id="MobiDB-lite"/>
    </source>
</evidence>
<dbReference type="AlphaFoldDB" id="A0A951QKW4"/>
<accession>A0A951QKW4</accession>
<evidence type="ECO:0000313" key="5">
    <source>
        <dbReference type="Proteomes" id="UP000729701"/>
    </source>
</evidence>
<dbReference type="SUPFAM" id="SSF52172">
    <property type="entry name" value="CheY-like"/>
    <property type="match status" value="1"/>
</dbReference>
<dbReference type="Pfam" id="PF00072">
    <property type="entry name" value="Response_reg"/>
    <property type="match status" value="1"/>
</dbReference>
<dbReference type="Gene3D" id="3.40.50.2300">
    <property type="match status" value="1"/>
</dbReference>
<gene>
    <name evidence="4" type="ORF">KME60_05235</name>
</gene>
<evidence type="ECO:0000256" key="1">
    <source>
        <dbReference type="PROSITE-ProRule" id="PRU00169"/>
    </source>
</evidence>
<dbReference type="InterPro" id="IPR051015">
    <property type="entry name" value="EvgA-like"/>
</dbReference>
<dbReference type="InterPro" id="IPR001789">
    <property type="entry name" value="Sig_transdc_resp-reg_receiver"/>
</dbReference>
<comment type="caution">
    <text evidence="1">Lacks conserved residue(s) required for the propagation of feature annotation.</text>
</comment>
<dbReference type="PANTHER" id="PTHR45566">
    <property type="entry name" value="HTH-TYPE TRANSCRIPTIONAL REGULATOR YHJB-RELATED"/>
    <property type="match status" value="1"/>
</dbReference>
<organism evidence="4 5">
    <name type="scientific">Cyanomargarita calcarea GSE-NOS-MK-12-04C</name>
    <dbReference type="NCBI Taxonomy" id="2839659"/>
    <lineage>
        <taxon>Bacteria</taxon>
        <taxon>Bacillati</taxon>
        <taxon>Cyanobacteriota</taxon>
        <taxon>Cyanophyceae</taxon>
        <taxon>Nostocales</taxon>
        <taxon>Cyanomargaritaceae</taxon>
        <taxon>Cyanomargarita</taxon>
    </lineage>
</organism>
<dbReference type="InterPro" id="IPR022552">
    <property type="entry name" value="UPF_Ycf55"/>
</dbReference>